<dbReference type="PANTHER" id="PTHR30007">
    <property type="entry name" value="PHP DOMAIN PROTEIN"/>
    <property type="match status" value="1"/>
</dbReference>
<accession>A0ABU3GE37</accession>
<proteinExistence type="predicted"/>
<reference evidence="4 5" key="1">
    <citation type="submission" date="2023-08" db="EMBL/GenBank/DDBJ databases">
        <title>Microbacterium aquilitoris sp. nov. and Microbacterium gwkjibeachense sp. nov., isolated from beach.</title>
        <authorList>
            <person name="Lee S.D."/>
            <person name="Yang H."/>
            <person name="Kim I."/>
        </authorList>
    </citation>
    <scope>NUCLEOTIDE SEQUENCE [LARGE SCALE GENOMIC DNA]</scope>
    <source>
        <strain evidence="4 5">KSW4-11</strain>
    </source>
</reference>
<dbReference type="Pfam" id="PF13340">
    <property type="entry name" value="DUF4096"/>
    <property type="match status" value="1"/>
</dbReference>
<dbReference type="NCBIfam" id="NF033580">
    <property type="entry name" value="transpos_IS5_3"/>
    <property type="match status" value="1"/>
</dbReference>
<name>A0ABU3GE37_9MICO</name>
<gene>
    <name evidence="4" type="ORF">Q9S71_14675</name>
</gene>
<protein>
    <submittedName>
        <fullName evidence="4">IS5 family transposase</fullName>
    </submittedName>
</protein>
<sequence>MMRHEISDEAWAVMEPLMPTVTGRSRPWTNHRLAVEGMAWKYRTGAPWRDVPEQYGKWNSIYKRFSRWAADGTWEKLLAEVQRQADAAGKIDWVVSIDSTIARVHQHGATLKRDTGGSTNDRNPWVEPPDHGIGRSRGGLTTKLHMVCDGRGRPLGMLITGGNVNDTTMMTAVLEDIRVPRAGKGRPRTRPDRVLADKGYPSKANRAWLRSRGIAATIPERDDQIAHRRKRPGRPIDFGDQQQARYKGRNVVERCFNRLKQWRGIAMRSDKLARNYRAAICLAGTLIWVKTGAR</sequence>
<evidence type="ECO:0000259" key="2">
    <source>
        <dbReference type="Pfam" id="PF01609"/>
    </source>
</evidence>
<evidence type="ECO:0000313" key="5">
    <source>
        <dbReference type="Proteomes" id="UP001251849"/>
    </source>
</evidence>
<evidence type="ECO:0000256" key="1">
    <source>
        <dbReference type="SAM" id="MobiDB-lite"/>
    </source>
</evidence>
<comment type="caution">
    <text evidence="4">The sequence shown here is derived from an EMBL/GenBank/DDBJ whole genome shotgun (WGS) entry which is preliminary data.</text>
</comment>
<dbReference type="Pfam" id="PF01609">
    <property type="entry name" value="DDE_Tnp_1"/>
    <property type="match status" value="1"/>
</dbReference>
<feature type="domain" description="Insertion element IS402-like" evidence="3">
    <location>
        <begin position="6"/>
        <end position="77"/>
    </location>
</feature>
<dbReference type="EMBL" id="JAUZVV010000003">
    <property type="protein sequence ID" value="MDT3318070.1"/>
    <property type="molecule type" value="Genomic_DNA"/>
</dbReference>
<dbReference type="Proteomes" id="UP001251849">
    <property type="component" value="Unassembled WGS sequence"/>
</dbReference>
<feature type="domain" description="Transposase IS4-like" evidence="2">
    <location>
        <begin position="92"/>
        <end position="285"/>
    </location>
</feature>
<dbReference type="PANTHER" id="PTHR30007:SF1">
    <property type="entry name" value="BLR1914 PROTEIN"/>
    <property type="match status" value="1"/>
</dbReference>
<keyword evidence="5" id="KW-1185">Reference proteome</keyword>
<feature type="region of interest" description="Disordered" evidence="1">
    <location>
        <begin position="107"/>
        <end position="138"/>
    </location>
</feature>
<organism evidence="4 5">
    <name type="scientific">Microbacterium gawkjiense</name>
    <dbReference type="NCBI Taxonomy" id="3067309"/>
    <lineage>
        <taxon>Bacteria</taxon>
        <taxon>Bacillati</taxon>
        <taxon>Actinomycetota</taxon>
        <taxon>Actinomycetes</taxon>
        <taxon>Micrococcales</taxon>
        <taxon>Microbacteriaceae</taxon>
        <taxon>Microbacterium</taxon>
    </lineage>
</organism>
<evidence type="ECO:0000313" key="4">
    <source>
        <dbReference type="EMBL" id="MDT3318070.1"/>
    </source>
</evidence>
<dbReference type="InterPro" id="IPR025161">
    <property type="entry name" value="IS402-like_dom"/>
</dbReference>
<evidence type="ECO:0000259" key="3">
    <source>
        <dbReference type="Pfam" id="PF13340"/>
    </source>
</evidence>
<dbReference type="InterPro" id="IPR002559">
    <property type="entry name" value="Transposase_11"/>
</dbReference>